<proteinExistence type="predicted"/>
<name>A0A432Z5S5_9GAMM</name>
<dbReference type="OrthoDB" id="5737581at2"/>
<sequence length="80" mass="9182">MSDEQQVTQSKHTQQYSADGKTVEIDIYRTEDSGWILEIVDENNNSTLWEDEFEKEDDALAEALDALKEEGIDNFIEPAE</sequence>
<dbReference type="Proteomes" id="UP000288058">
    <property type="component" value="Unassembled WGS sequence"/>
</dbReference>
<evidence type="ECO:0000256" key="1">
    <source>
        <dbReference type="SAM" id="MobiDB-lite"/>
    </source>
</evidence>
<organism evidence="2 3">
    <name type="scientific">Idiomarina ramblicola</name>
    <dbReference type="NCBI Taxonomy" id="263724"/>
    <lineage>
        <taxon>Bacteria</taxon>
        <taxon>Pseudomonadati</taxon>
        <taxon>Pseudomonadota</taxon>
        <taxon>Gammaproteobacteria</taxon>
        <taxon>Alteromonadales</taxon>
        <taxon>Idiomarinaceae</taxon>
        <taxon>Idiomarina</taxon>
    </lineage>
</organism>
<gene>
    <name evidence="2" type="ORF">CWI78_02015</name>
</gene>
<feature type="compositionally biased region" description="Polar residues" evidence="1">
    <location>
        <begin position="1"/>
        <end position="17"/>
    </location>
</feature>
<comment type="caution">
    <text evidence="2">The sequence shown here is derived from an EMBL/GenBank/DDBJ whole genome shotgun (WGS) entry which is preliminary data.</text>
</comment>
<evidence type="ECO:0000313" key="2">
    <source>
        <dbReference type="EMBL" id="RUO73244.1"/>
    </source>
</evidence>
<accession>A0A432Z5S5</accession>
<keyword evidence="3" id="KW-1185">Reference proteome</keyword>
<dbReference type="AlphaFoldDB" id="A0A432Z5S5"/>
<dbReference type="RefSeq" id="WP_126779771.1">
    <property type="nucleotide sequence ID" value="NZ_PIQC01000001.1"/>
</dbReference>
<protein>
    <submittedName>
        <fullName evidence="2">Uncharacterized protein</fullName>
    </submittedName>
</protein>
<dbReference type="EMBL" id="PIQC01000001">
    <property type="protein sequence ID" value="RUO73244.1"/>
    <property type="molecule type" value="Genomic_DNA"/>
</dbReference>
<evidence type="ECO:0000313" key="3">
    <source>
        <dbReference type="Proteomes" id="UP000288058"/>
    </source>
</evidence>
<reference evidence="3" key="1">
    <citation type="journal article" date="2018" name="Front. Microbiol.">
        <title>Genome-Based Analysis Reveals the Taxonomy and Diversity of the Family Idiomarinaceae.</title>
        <authorList>
            <person name="Liu Y."/>
            <person name="Lai Q."/>
            <person name="Shao Z."/>
        </authorList>
    </citation>
    <scope>NUCLEOTIDE SEQUENCE [LARGE SCALE GENOMIC DNA]</scope>
    <source>
        <strain evidence="3">R22</strain>
    </source>
</reference>
<feature type="region of interest" description="Disordered" evidence="1">
    <location>
        <begin position="1"/>
        <end position="21"/>
    </location>
</feature>